<feature type="region of interest" description="Disordered" evidence="1">
    <location>
        <begin position="57"/>
        <end position="264"/>
    </location>
</feature>
<organism evidence="2 3">
    <name type="scientific">Pholiota conissans</name>
    <dbReference type="NCBI Taxonomy" id="109636"/>
    <lineage>
        <taxon>Eukaryota</taxon>
        <taxon>Fungi</taxon>
        <taxon>Dikarya</taxon>
        <taxon>Basidiomycota</taxon>
        <taxon>Agaricomycotina</taxon>
        <taxon>Agaricomycetes</taxon>
        <taxon>Agaricomycetidae</taxon>
        <taxon>Agaricales</taxon>
        <taxon>Agaricineae</taxon>
        <taxon>Strophariaceae</taxon>
        <taxon>Pholiota</taxon>
    </lineage>
</organism>
<dbReference type="EMBL" id="MU155159">
    <property type="protein sequence ID" value="KAF9482989.1"/>
    <property type="molecule type" value="Genomic_DNA"/>
</dbReference>
<dbReference type="AlphaFoldDB" id="A0A9P5Z8F7"/>
<feature type="compositionally biased region" description="Low complexity" evidence="1">
    <location>
        <begin position="1"/>
        <end position="12"/>
    </location>
</feature>
<keyword evidence="3" id="KW-1185">Reference proteome</keyword>
<proteinExistence type="predicted"/>
<evidence type="ECO:0000313" key="3">
    <source>
        <dbReference type="Proteomes" id="UP000807469"/>
    </source>
</evidence>
<feature type="compositionally biased region" description="Polar residues" evidence="1">
    <location>
        <begin position="221"/>
        <end position="230"/>
    </location>
</feature>
<accession>A0A9P5Z8F7</accession>
<feature type="compositionally biased region" description="Basic and acidic residues" evidence="1">
    <location>
        <begin position="58"/>
        <end position="73"/>
    </location>
</feature>
<gene>
    <name evidence="2" type="ORF">BDN70DRAFT_375015</name>
</gene>
<feature type="compositionally biased region" description="Low complexity" evidence="1">
    <location>
        <begin position="83"/>
        <end position="94"/>
    </location>
</feature>
<feature type="compositionally biased region" description="Low complexity" evidence="1">
    <location>
        <begin position="231"/>
        <end position="251"/>
    </location>
</feature>
<reference evidence="2" key="1">
    <citation type="submission" date="2020-11" db="EMBL/GenBank/DDBJ databases">
        <authorList>
            <consortium name="DOE Joint Genome Institute"/>
            <person name="Ahrendt S."/>
            <person name="Riley R."/>
            <person name="Andreopoulos W."/>
            <person name="Labutti K."/>
            <person name="Pangilinan J."/>
            <person name="Ruiz-Duenas F.J."/>
            <person name="Barrasa J.M."/>
            <person name="Sanchez-Garcia M."/>
            <person name="Camarero S."/>
            <person name="Miyauchi S."/>
            <person name="Serrano A."/>
            <person name="Linde D."/>
            <person name="Babiker R."/>
            <person name="Drula E."/>
            <person name="Ayuso-Fernandez I."/>
            <person name="Pacheco R."/>
            <person name="Padilla G."/>
            <person name="Ferreira P."/>
            <person name="Barriuso J."/>
            <person name="Kellner H."/>
            <person name="Castanera R."/>
            <person name="Alfaro M."/>
            <person name="Ramirez L."/>
            <person name="Pisabarro A.G."/>
            <person name="Kuo A."/>
            <person name="Tritt A."/>
            <person name="Lipzen A."/>
            <person name="He G."/>
            <person name="Yan M."/>
            <person name="Ng V."/>
            <person name="Cullen D."/>
            <person name="Martin F."/>
            <person name="Rosso M.-N."/>
            <person name="Henrissat B."/>
            <person name="Hibbett D."/>
            <person name="Martinez A.T."/>
            <person name="Grigoriev I.V."/>
        </authorList>
    </citation>
    <scope>NUCLEOTIDE SEQUENCE</scope>
    <source>
        <strain evidence="2">CIRM-BRFM 674</strain>
    </source>
</reference>
<evidence type="ECO:0000313" key="2">
    <source>
        <dbReference type="EMBL" id="KAF9482989.1"/>
    </source>
</evidence>
<evidence type="ECO:0000256" key="1">
    <source>
        <dbReference type="SAM" id="MobiDB-lite"/>
    </source>
</evidence>
<feature type="compositionally biased region" description="Basic and acidic residues" evidence="1">
    <location>
        <begin position="119"/>
        <end position="140"/>
    </location>
</feature>
<protein>
    <submittedName>
        <fullName evidence="2">Uncharacterized protein</fullName>
    </submittedName>
</protein>
<feature type="region of interest" description="Disordered" evidence="1">
    <location>
        <begin position="342"/>
        <end position="378"/>
    </location>
</feature>
<sequence>MSITTTTTTTTTSIRVDVFPAPPPTINSLDREERSRLLRSTRKLEAVLGTAPIVVEMTPRRDASPKAARREGSVYHQHHQHSRSSSFSSESSSEPDYVLVKSTARSSPYQLQSLPPPSHRSEYEYSHDSPTRRPDVEKTSGKKRKGGASSALPPIALVFDIPGGSQTRSGSAHPYPKGRSAQPLVLFRARPVPERSVAAGDRHAIKTKSSSNGQHGRVSSKPLSPISSTFNMNMNMNMNTTIDDPLSSPALPSTPTPPHLLNDTQKRRKLAKLARTLGENIPPELVFHDTAPATAPRRSLSISHHHQANYNHARAESMAATPLNFQRPSKYEYVPPPLAVAETPVPPAVPRTSTSSDRSSSSTKSTKRRHRPGSLTLGSSSAIAAATAAINRGTASLVAPQPAVPKKELAFNSTTLQPIASVAAPDTGKDRLLLKAPTETTEFGRRKEREWSGEWNLKDMDDVARRLRGLKGR</sequence>
<feature type="compositionally biased region" description="Low complexity" evidence="1">
    <location>
        <begin position="350"/>
        <end position="364"/>
    </location>
</feature>
<dbReference type="Proteomes" id="UP000807469">
    <property type="component" value="Unassembled WGS sequence"/>
</dbReference>
<feature type="region of interest" description="Disordered" evidence="1">
    <location>
        <begin position="1"/>
        <end position="28"/>
    </location>
</feature>
<comment type="caution">
    <text evidence="2">The sequence shown here is derived from an EMBL/GenBank/DDBJ whole genome shotgun (WGS) entry which is preliminary data.</text>
</comment>
<dbReference type="OrthoDB" id="3215907at2759"/>
<name>A0A9P5Z8F7_9AGAR</name>